<evidence type="ECO:0000313" key="1">
    <source>
        <dbReference type="EMBL" id="KKK90224.1"/>
    </source>
</evidence>
<reference evidence="1" key="1">
    <citation type="journal article" date="2015" name="Nature">
        <title>Complex archaea that bridge the gap between prokaryotes and eukaryotes.</title>
        <authorList>
            <person name="Spang A."/>
            <person name="Saw J.H."/>
            <person name="Jorgensen S.L."/>
            <person name="Zaremba-Niedzwiedzka K."/>
            <person name="Martijn J."/>
            <person name="Lind A.E."/>
            <person name="van Eijk R."/>
            <person name="Schleper C."/>
            <person name="Guy L."/>
            <person name="Ettema T.J."/>
        </authorList>
    </citation>
    <scope>NUCLEOTIDE SEQUENCE</scope>
</reference>
<sequence>MARRKRKGTVILVGFGTDSPLARFHARQAKRKGKKVERIR</sequence>
<name>A0A0F9BHY1_9ZZZZ</name>
<comment type="caution">
    <text evidence="1">The sequence shown here is derived from an EMBL/GenBank/DDBJ whole genome shotgun (WGS) entry which is preliminary data.</text>
</comment>
<dbReference type="AlphaFoldDB" id="A0A0F9BHY1"/>
<proteinExistence type="predicted"/>
<protein>
    <submittedName>
        <fullName evidence="1">Uncharacterized protein</fullName>
    </submittedName>
</protein>
<gene>
    <name evidence="1" type="ORF">LCGC14_2725220</name>
</gene>
<organism evidence="1">
    <name type="scientific">marine sediment metagenome</name>
    <dbReference type="NCBI Taxonomy" id="412755"/>
    <lineage>
        <taxon>unclassified sequences</taxon>
        <taxon>metagenomes</taxon>
        <taxon>ecological metagenomes</taxon>
    </lineage>
</organism>
<accession>A0A0F9BHY1</accession>
<dbReference type="EMBL" id="LAZR01049192">
    <property type="protein sequence ID" value="KKK90224.1"/>
    <property type="molecule type" value="Genomic_DNA"/>
</dbReference>